<proteinExistence type="inferred from homology"/>
<dbReference type="PROSITE" id="PS00107">
    <property type="entry name" value="PROTEIN_KINASE_ATP"/>
    <property type="match status" value="1"/>
</dbReference>
<dbReference type="Pfam" id="PF00069">
    <property type="entry name" value="Pkinase"/>
    <property type="match status" value="1"/>
</dbReference>
<dbReference type="PROSITE" id="PS00108">
    <property type="entry name" value="PROTEIN_KINASE_ST"/>
    <property type="match status" value="1"/>
</dbReference>
<gene>
    <name evidence="8" type="ORF">F7231_25355</name>
</gene>
<evidence type="ECO:0000313" key="8">
    <source>
        <dbReference type="EMBL" id="NID13519.1"/>
    </source>
</evidence>
<dbReference type="InterPro" id="IPR017441">
    <property type="entry name" value="Protein_kinase_ATP_BS"/>
</dbReference>
<dbReference type="InterPro" id="IPR050339">
    <property type="entry name" value="CC_SR_Kinase"/>
</dbReference>
<dbReference type="Gene3D" id="1.10.510.10">
    <property type="entry name" value="Transferase(Phosphotransferase) domain 1"/>
    <property type="match status" value="1"/>
</dbReference>
<evidence type="ECO:0000256" key="1">
    <source>
        <dbReference type="ARBA" id="ARBA00022679"/>
    </source>
</evidence>
<feature type="domain" description="Protein kinase" evidence="7">
    <location>
        <begin position="27"/>
        <end position="287"/>
    </location>
</feature>
<keyword evidence="4 6" id="KW-0067">ATP-binding</keyword>
<dbReference type="GO" id="GO:0016301">
    <property type="term" value="F:kinase activity"/>
    <property type="evidence" value="ECO:0007669"/>
    <property type="project" value="UniProtKB-KW"/>
</dbReference>
<sequence>MATPIDRLQAYIKNSNYKIILSLGEVVIEKTPIGQGGNGVVYAASIDGNEVALKFLVSNETGESKKRKTKRFLSEYYNVVTLSNTNNIIRYINYENLTISDSNEDISVPVIIMKRYKGSLAGSKTSKSLEEFIKIFKFLISTVKNIHNSGIIHRDIKPENILLDEFGFVLTDFGIASYNPELFAIRAITKKSERLGNRVFSAPEQENGGIHAAVTMDIYAIGQVLQWYATGSTHRGTGRTKVEDVFAETSLYDKIIDKCLEQDPRRRFQSIKEIEAFIEIQKEKPYFTYLSLFSSVCRRSFPRNDFGIVHSNEQLKIDRLFNNLLEKISNFDDKLWFLSDTIYYDAFSLKSQGKSSWKFDDDEFTISDVWVHYNSSEYNDFILVRFKQSEPFLVNGVEQYETCIVDDIHHISHSEYHNKMADINGEIWELSEHKSEKIIRSEESGYFFLCTEFHCVFQDENRSVIDNFLIDKKTDGQIPTIEEISIIKEKTKRNIDLEVRSRL</sequence>
<dbReference type="RefSeq" id="WP_166694039.1">
    <property type="nucleotide sequence ID" value="NZ_WAEL01000012.1"/>
</dbReference>
<dbReference type="InterPro" id="IPR011009">
    <property type="entry name" value="Kinase-like_dom_sf"/>
</dbReference>
<organism evidence="8 9">
    <name type="scientific">Fibrivirga algicola</name>
    <dbReference type="NCBI Taxonomy" id="2950420"/>
    <lineage>
        <taxon>Bacteria</taxon>
        <taxon>Pseudomonadati</taxon>
        <taxon>Bacteroidota</taxon>
        <taxon>Cytophagia</taxon>
        <taxon>Cytophagales</taxon>
        <taxon>Spirosomataceae</taxon>
        <taxon>Fibrivirga</taxon>
    </lineage>
</organism>
<dbReference type="PROSITE" id="PS50011">
    <property type="entry name" value="PROTEIN_KINASE_DOM"/>
    <property type="match status" value="1"/>
</dbReference>
<dbReference type="PANTHER" id="PTHR11042">
    <property type="entry name" value="EUKARYOTIC TRANSLATION INITIATION FACTOR 2-ALPHA KINASE EIF2-ALPHA KINASE -RELATED"/>
    <property type="match status" value="1"/>
</dbReference>
<evidence type="ECO:0000313" key="9">
    <source>
        <dbReference type="Proteomes" id="UP000606008"/>
    </source>
</evidence>
<keyword evidence="3 8" id="KW-0418">Kinase</keyword>
<evidence type="ECO:0000256" key="2">
    <source>
        <dbReference type="ARBA" id="ARBA00022741"/>
    </source>
</evidence>
<evidence type="ECO:0000256" key="3">
    <source>
        <dbReference type="ARBA" id="ARBA00022777"/>
    </source>
</evidence>
<name>A0ABX0QMH4_9BACT</name>
<keyword evidence="1" id="KW-0808">Transferase</keyword>
<dbReference type="SMART" id="SM00220">
    <property type="entry name" value="S_TKc"/>
    <property type="match status" value="1"/>
</dbReference>
<reference evidence="9" key="1">
    <citation type="submission" date="2019-09" db="EMBL/GenBank/DDBJ databases">
        <authorList>
            <person name="Jung D.-H."/>
        </authorList>
    </citation>
    <scope>NUCLEOTIDE SEQUENCE [LARGE SCALE GENOMIC DNA]</scope>
    <source>
        <strain evidence="9">JA-25</strain>
    </source>
</reference>
<evidence type="ECO:0000256" key="5">
    <source>
        <dbReference type="ARBA" id="ARBA00037982"/>
    </source>
</evidence>
<evidence type="ECO:0000259" key="7">
    <source>
        <dbReference type="PROSITE" id="PS50011"/>
    </source>
</evidence>
<evidence type="ECO:0000256" key="4">
    <source>
        <dbReference type="ARBA" id="ARBA00022840"/>
    </source>
</evidence>
<keyword evidence="2 6" id="KW-0547">Nucleotide-binding</keyword>
<dbReference type="EMBL" id="WAEL01000012">
    <property type="protein sequence ID" value="NID13519.1"/>
    <property type="molecule type" value="Genomic_DNA"/>
</dbReference>
<protein>
    <submittedName>
        <fullName evidence="8">Protein kinase</fullName>
    </submittedName>
</protein>
<comment type="similarity">
    <text evidence="5">Belongs to the protein kinase superfamily. Ser/Thr protein kinase family. GCN2 subfamily.</text>
</comment>
<dbReference type="InterPro" id="IPR000719">
    <property type="entry name" value="Prot_kinase_dom"/>
</dbReference>
<reference evidence="9" key="2">
    <citation type="submission" date="2023-07" db="EMBL/GenBank/DDBJ databases">
        <authorList>
            <person name="Jung D.-H."/>
        </authorList>
    </citation>
    <scope>NUCLEOTIDE SEQUENCE [LARGE SCALE GENOMIC DNA]</scope>
    <source>
        <strain evidence="9">JA-25</strain>
    </source>
</reference>
<dbReference type="PANTHER" id="PTHR11042:SF136">
    <property type="entry name" value="EIF-2-ALPHA KINASE GCN2"/>
    <property type="match status" value="1"/>
</dbReference>
<dbReference type="InterPro" id="IPR008271">
    <property type="entry name" value="Ser/Thr_kinase_AS"/>
</dbReference>
<dbReference type="SUPFAM" id="SSF56112">
    <property type="entry name" value="Protein kinase-like (PK-like)"/>
    <property type="match status" value="1"/>
</dbReference>
<accession>A0ABX0QMH4</accession>
<dbReference type="Proteomes" id="UP000606008">
    <property type="component" value="Unassembled WGS sequence"/>
</dbReference>
<keyword evidence="9" id="KW-1185">Reference proteome</keyword>
<comment type="caution">
    <text evidence="8">The sequence shown here is derived from an EMBL/GenBank/DDBJ whole genome shotgun (WGS) entry which is preliminary data.</text>
</comment>
<feature type="binding site" evidence="6">
    <location>
        <position position="54"/>
    </location>
    <ligand>
        <name>ATP</name>
        <dbReference type="ChEBI" id="CHEBI:30616"/>
    </ligand>
</feature>
<evidence type="ECO:0000256" key="6">
    <source>
        <dbReference type="PROSITE-ProRule" id="PRU10141"/>
    </source>
</evidence>